<evidence type="ECO:0000313" key="3">
    <source>
        <dbReference type="Proteomes" id="UP000284547"/>
    </source>
</evidence>
<dbReference type="InterPro" id="IPR024173">
    <property type="entry name" value="Pesterase_MJ0037-like"/>
</dbReference>
<proteinExistence type="predicted"/>
<keyword evidence="2" id="KW-0436">Ligase</keyword>
<gene>
    <name evidence="2" type="primary">pdeM</name>
    <name evidence="2" type="ORF">D1012_06665</name>
</gene>
<dbReference type="EC" id="3.1.-.-" evidence="2"/>
<dbReference type="GO" id="GO:0016787">
    <property type="term" value="F:hydrolase activity"/>
    <property type="evidence" value="ECO:0007669"/>
    <property type="project" value="UniProtKB-KW"/>
</dbReference>
<dbReference type="InterPro" id="IPR004843">
    <property type="entry name" value="Calcineurin-like_PHP"/>
</dbReference>
<dbReference type="RefSeq" id="WP_118150526.1">
    <property type="nucleotide sequence ID" value="NZ_QWEY01000002.1"/>
</dbReference>
<dbReference type="InterPro" id="IPR026336">
    <property type="entry name" value="PdeM-like"/>
</dbReference>
<accession>A0A411Z601</accession>
<dbReference type="OrthoDB" id="9795838at2"/>
<dbReference type="NCBIfam" id="TIGR04123">
    <property type="entry name" value="P_estr_lig_assc"/>
    <property type="match status" value="1"/>
</dbReference>
<keyword evidence="2" id="KW-0255">Endonuclease</keyword>
<name>A0A411Z601_9RHOB</name>
<dbReference type="SUPFAM" id="SSF56300">
    <property type="entry name" value="Metallo-dependent phosphatases"/>
    <property type="match status" value="1"/>
</dbReference>
<dbReference type="InterPro" id="IPR029052">
    <property type="entry name" value="Metallo-depent_PP-like"/>
</dbReference>
<organism evidence="2 3">
    <name type="scientific">Pseudotabrizicola alkalilacus</name>
    <dbReference type="NCBI Taxonomy" id="2305252"/>
    <lineage>
        <taxon>Bacteria</taxon>
        <taxon>Pseudomonadati</taxon>
        <taxon>Pseudomonadota</taxon>
        <taxon>Alphaproteobacteria</taxon>
        <taxon>Rhodobacterales</taxon>
        <taxon>Paracoccaceae</taxon>
        <taxon>Pseudotabrizicola</taxon>
    </lineage>
</organism>
<dbReference type="Gene3D" id="3.60.21.10">
    <property type="match status" value="1"/>
</dbReference>
<dbReference type="GO" id="GO:0004519">
    <property type="term" value="F:endonuclease activity"/>
    <property type="evidence" value="ECO:0007669"/>
    <property type="project" value="UniProtKB-KW"/>
</dbReference>
<dbReference type="EMBL" id="QWEY01000002">
    <property type="protein sequence ID" value="RGP38484.1"/>
    <property type="molecule type" value="Genomic_DNA"/>
</dbReference>
<evidence type="ECO:0000259" key="1">
    <source>
        <dbReference type="Pfam" id="PF00149"/>
    </source>
</evidence>
<evidence type="ECO:0000313" key="2">
    <source>
        <dbReference type="EMBL" id="RGP38484.1"/>
    </source>
</evidence>
<comment type="caution">
    <text evidence="2">The sequence shown here is derived from an EMBL/GenBank/DDBJ whole genome shotgun (WGS) entry which is preliminary data.</text>
</comment>
<keyword evidence="3" id="KW-1185">Reference proteome</keyword>
<keyword evidence="2" id="KW-0378">Hydrolase</keyword>
<dbReference type="PIRSF" id="PIRSF000887">
    <property type="entry name" value="Pesterase_MJ0037"/>
    <property type="match status" value="1"/>
</dbReference>
<dbReference type="AlphaFoldDB" id="A0A411Z601"/>
<dbReference type="Proteomes" id="UP000284547">
    <property type="component" value="Unassembled WGS sequence"/>
</dbReference>
<dbReference type="Pfam" id="PF00149">
    <property type="entry name" value="Metallophos"/>
    <property type="match status" value="1"/>
</dbReference>
<dbReference type="PANTHER" id="PTHR39323:SF1">
    <property type="entry name" value="BLR1149 PROTEIN"/>
    <property type="match status" value="1"/>
</dbReference>
<keyword evidence="2" id="KW-0540">Nuclease</keyword>
<protein>
    <submittedName>
        <fullName evidence="2">Ligase-associated DNA damage response endonuclease PdeM</fullName>
        <ecNumber evidence="2">3.1.-.-</ecNumber>
    </submittedName>
</protein>
<dbReference type="GO" id="GO:0016874">
    <property type="term" value="F:ligase activity"/>
    <property type="evidence" value="ECO:0007669"/>
    <property type="project" value="UniProtKB-KW"/>
</dbReference>
<sequence>MSLALSLATESLIARPSGALFWPERQLLCVSDLHLGKSERLARRAGALLPPYETRETLLRLEAEIEATGARSVICLGDSFDDAASLDGLDEADRLWLTRLIAGRDWIWIAGNHDAGPLEIAGSHRAEVLLGGLVFRHIAEPGAQGEVSGHYHPKARLAGKVWRCFLADRARLILPAFGTYTGGLWCHDPALTGLLQPGALAILCGGAVARAIPMPRRA</sequence>
<dbReference type="PANTHER" id="PTHR39323">
    <property type="entry name" value="BLR1149 PROTEIN"/>
    <property type="match status" value="1"/>
</dbReference>
<feature type="domain" description="Calcineurin-like phosphoesterase" evidence="1">
    <location>
        <begin position="27"/>
        <end position="122"/>
    </location>
</feature>
<reference evidence="2 3" key="1">
    <citation type="submission" date="2018-08" db="EMBL/GenBank/DDBJ databases">
        <title>Flavobacterium tibetense sp. nov., isolated from a wetland YonghuCo on Tibetan Plateau.</title>
        <authorList>
            <person name="Phurbu D."/>
            <person name="Lu H."/>
            <person name="Xing P."/>
        </authorList>
    </citation>
    <scope>NUCLEOTIDE SEQUENCE [LARGE SCALE GENOMIC DNA]</scope>
    <source>
        <strain evidence="2 3">DJC</strain>
    </source>
</reference>